<evidence type="ECO:0000313" key="2">
    <source>
        <dbReference type="EMBL" id="MFC3030952.1"/>
    </source>
</evidence>
<comment type="cofactor">
    <cofactor evidence="1">
        <name>Fe(2+)</name>
        <dbReference type="ChEBI" id="CHEBI:29033"/>
    </cofactor>
</comment>
<dbReference type="PANTHER" id="PTHR20883">
    <property type="entry name" value="PHYTANOYL-COA DIOXYGENASE DOMAIN CONTAINING 1"/>
    <property type="match status" value="1"/>
</dbReference>
<organism evidence="2 3">
    <name type="scientific">Pseudoalteromonas fenneropenaei</name>
    <dbReference type="NCBI Taxonomy" id="1737459"/>
    <lineage>
        <taxon>Bacteria</taxon>
        <taxon>Pseudomonadati</taxon>
        <taxon>Pseudomonadota</taxon>
        <taxon>Gammaproteobacteria</taxon>
        <taxon>Alteromonadales</taxon>
        <taxon>Pseudoalteromonadaceae</taxon>
        <taxon>Pseudoalteromonas</taxon>
    </lineage>
</organism>
<dbReference type="EMBL" id="JBHRSD010000001">
    <property type="protein sequence ID" value="MFC3030952.1"/>
    <property type="molecule type" value="Genomic_DNA"/>
</dbReference>
<dbReference type="RefSeq" id="WP_377119677.1">
    <property type="nucleotide sequence ID" value="NZ_JBHRSD010000001.1"/>
</dbReference>
<evidence type="ECO:0000256" key="1">
    <source>
        <dbReference type="ARBA" id="ARBA00001954"/>
    </source>
</evidence>
<dbReference type="GO" id="GO:0051213">
    <property type="term" value="F:dioxygenase activity"/>
    <property type="evidence" value="ECO:0007669"/>
    <property type="project" value="UniProtKB-KW"/>
</dbReference>
<sequence length="281" mass="31790">MLSPEQLAFFRLQGYLHLPNYVSATDLAELQQQVATFSASLSAEFVSQQQQYLAGQWCQGTFQLFRANQLSTFIPAACIALGEAKFNAMISTLLEDEAVAMYDSLLVKSCLASEIIWHRDMWHSIDTRIITVGIYLDDAHAGQGALRVVPGTHLMPDELCQLEQQVKQGTLSPVDVAAKAGDVIIHDVNLLHCSTPHIGLTPRRTIYSEFRAARDVEQNPRYPAQWLKLRKAHQQLLQQRYTAPNDIALFQQQQQLNQQLMQIHVQIEAGHYCFHPPQVKR</sequence>
<keyword evidence="3" id="KW-1185">Reference proteome</keyword>
<comment type="caution">
    <text evidence="2">The sequence shown here is derived from an EMBL/GenBank/DDBJ whole genome shotgun (WGS) entry which is preliminary data.</text>
</comment>
<dbReference type="InterPro" id="IPR008775">
    <property type="entry name" value="Phytyl_CoA_dOase-like"/>
</dbReference>
<proteinExistence type="predicted"/>
<keyword evidence="2" id="KW-0560">Oxidoreductase</keyword>
<name>A0ABV7CC46_9GAMM</name>
<dbReference type="Proteomes" id="UP001595453">
    <property type="component" value="Unassembled WGS sequence"/>
</dbReference>
<reference evidence="3" key="1">
    <citation type="journal article" date="2019" name="Int. J. Syst. Evol. Microbiol.">
        <title>The Global Catalogue of Microorganisms (GCM) 10K type strain sequencing project: providing services to taxonomists for standard genome sequencing and annotation.</title>
        <authorList>
            <consortium name="The Broad Institute Genomics Platform"/>
            <consortium name="The Broad Institute Genome Sequencing Center for Infectious Disease"/>
            <person name="Wu L."/>
            <person name="Ma J."/>
        </authorList>
    </citation>
    <scope>NUCLEOTIDE SEQUENCE [LARGE SCALE GENOMIC DNA]</scope>
    <source>
        <strain evidence="3">KCTC 42730</strain>
    </source>
</reference>
<dbReference type="PANTHER" id="PTHR20883:SF48">
    <property type="entry name" value="ECTOINE DIOXYGENASE"/>
    <property type="match status" value="1"/>
</dbReference>
<dbReference type="SUPFAM" id="SSF51197">
    <property type="entry name" value="Clavaminate synthase-like"/>
    <property type="match status" value="1"/>
</dbReference>
<protein>
    <submittedName>
        <fullName evidence="2">Phytanoyl-CoA dioxygenase family protein</fullName>
    </submittedName>
</protein>
<keyword evidence="2" id="KW-0223">Dioxygenase</keyword>
<dbReference type="Pfam" id="PF05721">
    <property type="entry name" value="PhyH"/>
    <property type="match status" value="1"/>
</dbReference>
<accession>A0ABV7CC46</accession>
<dbReference type="Gene3D" id="2.60.120.620">
    <property type="entry name" value="q2cbj1_9rhob like domain"/>
    <property type="match status" value="1"/>
</dbReference>
<evidence type="ECO:0000313" key="3">
    <source>
        <dbReference type="Proteomes" id="UP001595453"/>
    </source>
</evidence>
<gene>
    <name evidence="2" type="ORF">ACFOEE_00205</name>
</gene>